<dbReference type="InterPro" id="IPR036956">
    <property type="entry name" value="Impact_N_sf"/>
</dbReference>
<dbReference type="GO" id="GO:0006446">
    <property type="term" value="P:regulation of translational initiation"/>
    <property type="evidence" value="ECO:0007669"/>
    <property type="project" value="TreeGrafter"/>
</dbReference>
<dbReference type="SUPFAM" id="SSF54211">
    <property type="entry name" value="Ribosomal protein S5 domain 2-like"/>
    <property type="match status" value="1"/>
</dbReference>
<dbReference type="Gene3D" id="3.30.230.30">
    <property type="entry name" value="Impact, N-terminal domain"/>
    <property type="match status" value="1"/>
</dbReference>
<dbReference type="EMBL" id="CP006811">
    <property type="protein sequence ID" value="AHA97679.1"/>
    <property type="molecule type" value="Genomic_DNA"/>
</dbReference>
<dbReference type="PANTHER" id="PTHR16301:SF20">
    <property type="entry name" value="IMPACT FAMILY MEMBER YIGZ"/>
    <property type="match status" value="1"/>
</dbReference>
<dbReference type="InterPro" id="IPR020568">
    <property type="entry name" value="Ribosomal_Su5_D2-typ_SF"/>
</dbReference>
<evidence type="ECO:0008006" key="7">
    <source>
        <dbReference type="Google" id="ProtNLM"/>
    </source>
</evidence>
<organism evidence="5 6">
    <name type="scientific">Lactobacillus johnsonii N6.2</name>
    <dbReference type="NCBI Taxonomy" id="1408186"/>
    <lineage>
        <taxon>Bacteria</taxon>
        <taxon>Bacillati</taxon>
        <taxon>Bacillota</taxon>
        <taxon>Bacilli</taxon>
        <taxon>Lactobacillales</taxon>
        <taxon>Lactobacillaceae</taxon>
        <taxon>Lactobacillus</taxon>
    </lineage>
</organism>
<evidence type="ECO:0000256" key="2">
    <source>
        <dbReference type="SAM" id="Phobius"/>
    </source>
</evidence>
<protein>
    <recommendedName>
        <fullName evidence="7">YigZ family protein</fullName>
    </recommendedName>
</protein>
<dbReference type="InterPro" id="IPR023582">
    <property type="entry name" value="Impact"/>
</dbReference>
<name>A0A7D9N7P1_LACJH</name>
<dbReference type="InterPro" id="IPR035647">
    <property type="entry name" value="EFG_III/V"/>
</dbReference>
<dbReference type="AlphaFoldDB" id="A0A7D9N7P1"/>
<dbReference type="SUPFAM" id="SSF54980">
    <property type="entry name" value="EF-G C-terminal domain-like"/>
    <property type="match status" value="1"/>
</dbReference>
<dbReference type="KEGG" id="ljn:T285_06590"/>
<dbReference type="PANTHER" id="PTHR16301">
    <property type="entry name" value="IMPACT-RELATED"/>
    <property type="match status" value="1"/>
</dbReference>
<evidence type="ECO:0000259" key="4">
    <source>
        <dbReference type="Pfam" id="PF09186"/>
    </source>
</evidence>
<evidence type="ECO:0000259" key="3">
    <source>
        <dbReference type="Pfam" id="PF01205"/>
    </source>
</evidence>
<dbReference type="InterPro" id="IPR015269">
    <property type="entry name" value="UPF0029_Impact_C"/>
</dbReference>
<dbReference type="GO" id="GO:0005737">
    <property type="term" value="C:cytoplasm"/>
    <property type="evidence" value="ECO:0007669"/>
    <property type="project" value="TreeGrafter"/>
</dbReference>
<dbReference type="Pfam" id="PF09186">
    <property type="entry name" value="DUF1949"/>
    <property type="match status" value="1"/>
</dbReference>
<feature type="domain" description="Impact N-terminal" evidence="3">
    <location>
        <begin position="63"/>
        <end position="167"/>
    </location>
</feature>
<dbReference type="Pfam" id="PF01205">
    <property type="entry name" value="Impact_N"/>
    <property type="match status" value="1"/>
</dbReference>
<sequence>MQELLSFYYLCYGYFDYLFIVVLLIHSSIPPYINYAIGGDFLSSKQLNYLTINKSGQHEIVIKKSRFICSLARTKTVEEAQTFIEQISKKYHDATHNTYAYTLGLNDNQVKASDNGEPSGTAGIPELKALQLMKLKDVTAVVTRYFGGIKLGAGGLIRAYSNSVTEAAQNIGVVKCVMQQLIEFTIPYNRLDEVNHYLNENKILIANQIYTTDVTIQIFLDLDQITQVEEDLINLLSGKVDFKKIDQRFNEIPVTDLNLHEQ</sequence>
<evidence type="ECO:0000256" key="1">
    <source>
        <dbReference type="ARBA" id="ARBA00007665"/>
    </source>
</evidence>
<feature type="transmembrane region" description="Helical" evidence="2">
    <location>
        <begin position="6"/>
        <end position="25"/>
    </location>
</feature>
<proteinExistence type="inferred from homology"/>
<dbReference type="InterPro" id="IPR015796">
    <property type="entry name" value="Impact_YigZ-like"/>
</dbReference>
<evidence type="ECO:0000313" key="6">
    <source>
        <dbReference type="Proteomes" id="UP000018522"/>
    </source>
</evidence>
<comment type="similarity">
    <text evidence="1">Belongs to the IMPACT family.</text>
</comment>
<keyword evidence="2" id="KW-0472">Membrane</keyword>
<keyword evidence="2" id="KW-0812">Transmembrane</keyword>
<dbReference type="Gene3D" id="3.30.70.240">
    <property type="match status" value="1"/>
</dbReference>
<feature type="domain" description="UPF0029" evidence="4">
    <location>
        <begin position="185"/>
        <end position="239"/>
    </location>
</feature>
<keyword evidence="2" id="KW-1133">Transmembrane helix</keyword>
<dbReference type="Proteomes" id="UP000018522">
    <property type="component" value="Chromosome"/>
</dbReference>
<dbReference type="InterPro" id="IPR001498">
    <property type="entry name" value="Impact_N"/>
</dbReference>
<evidence type="ECO:0000313" key="5">
    <source>
        <dbReference type="EMBL" id="AHA97679.1"/>
    </source>
</evidence>
<dbReference type="NCBIfam" id="TIGR00257">
    <property type="entry name" value="IMPACT_YIGZ"/>
    <property type="match status" value="1"/>
</dbReference>
<accession>A0A7D9N7P1</accession>
<gene>
    <name evidence="5" type="ORF">T285_06590</name>
</gene>
<reference evidence="5 6" key="1">
    <citation type="journal article" date="2014" name="Genome Announc.">
        <title>Complete Genome Sequences of Lactobacillus johnsonii Strain N6.2 and Lactobacillus reuteri Strain TD1.</title>
        <authorList>
            <person name="Leonard M.T."/>
            <person name="Valladares R.B."/>
            <person name="Ardissone A."/>
            <person name="Gonzalez C.F."/>
            <person name="Lorca G.L."/>
            <person name="Triplett E.W."/>
        </authorList>
    </citation>
    <scope>NUCLEOTIDE SEQUENCE [LARGE SCALE GENOMIC DNA]</scope>
    <source>
        <strain evidence="5 6">N6.2</strain>
    </source>
</reference>